<dbReference type="WBParaSite" id="MBELARI_LOCUS16398">
    <property type="protein sequence ID" value="MBELARI_LOCUS16398"/>
    <property type="gene ID" value="MBELARI_LOCUS16398"/>
</dbReference>
<proteinExistence type="predicted"/>
<feature type="compositionally biased region" description="Basic and acidic residues" evidence="1">
    <location>
        <begin position="21"/>
        <end position="39"/>
    </location>
</feature>
<feature type="region of interest" description="Disordered" evidence="1">
    <location>
        <begin position="21"/>
        <end position="58"/>
    </location>
</feature>
<accession>A0AAF3EQN1</accession>
<dbReference type="Proteomes" id="UP000887575">
    <property type="component" value="Unassembled WGS sequence"/>
</dbReference>
<dbReference type="AlphaFoldDB" id="A0AAF3EQN1"/>
<protein>
    <submittedName>
        <fullName evidence="3">Uncharacterized protein</fullName>
    </submittedName>
</protein>
<evidence type="ECO:0000313" key="2">
    <source>
        <dbReference type="Proteomes" id="UP000887575"/>
    </source>
</evidence>
<feature type="compositionally biased region" description="Basic and acidic residues" evidence="1">
    <location>
        <begin position="47"/>
        <end position="58"/>
    </location>
</feature>
<evidence type="ECO:0000313" key="3">
    <source>
        <dbReference type="WBParaSite" id="MBELARI_LOCUS16398"/>
    </source>
</evidence>
<evidence type="ECO:0000256" key="1">
    <source>
        <dbReference type="SAM" id="MobiDB-lite"/>
    </source>
</evidence>
<keyword evidence="2" id="KW-1185">Reference proteome</keyword>
<sequence length="88" mass="9557">MSGVIDKTKEAVSNAAEAVKDKYHGLTGQKEEHKAEAKEQAGAAWEQAKDKMGATKDKACDKSCNKTEEAKDFTAQKLHQAGRNVQAH</sequence>
<name>A0AAF3EQN1_9BILA</name>
<reference evidence="3" key="1">
    <citation type="submission" date="2024-02" db="UniProtKB">
        <authorList>
            <consortium name="WormBaseParasite"/>
        </authorList>
    </citation>
    <scope>IDENTIFICATION</scope>
</reference>
<organism evidence="2 3">
    <name type="scientific">Mesorhabditis belari</name>
    <dbReference type="NCBI Taxonomy" id="2138241"/>
    <lineage>
        <taxon>Eukaryota</taxon>
        <taxon>Metazoa</taxon>
        <taxon>Ecdysozoa</taxon>
        <taxon>Nematoda</taxon>
        <taxon>Chromadorea</taxon>
        <taxon>Rhabditida</taxon>
        <taxon>Rhabditina</taxon>
        <taxon>Rhabditomorpha</taxon>
        <taxon>Rhabditoidea</taxon>
        <taxon>Rhabditidae</taxon>
        <taxon>Mesorhabditinae</taxon>
        <taxon>Mesorhabditis</taxon>
    </lineage>
</organism>